<dbReference type="GO" id="GO:0005874">
    <property type="term" value="C:microtubule"/>
    <property type="evidence" value="ECO:0007669"/>
    <property type="project" value="TreeGrafter"/>
</dbReference>
<feature type="compositionally biased region" description="Basic and acidic residues" evidence="1">
    <location>
        <begin position="519"/>
        <end position="530"/>
    </location>
</feature>
<feature type="compositionally biased region" description="Polar residues" evidence="1">
    <location>
        <begin position="583"/>
        <end position="597"/>
    </location>
</feature>
<feature type="compositionally biased region" description="Basic and acidic residues" evidence="1">
    <location>
        <begin position="73"/>
        <end position="89"/>
    </location>
</feature>
<feature type="region of interest" description="Disordered" evidence="1">
    <location>
        <begin position="121"/>
        <end position="260"/>
    </location>
</feature>
<dbReference type="AlphaFoldDB" id="A0AAV4HC15"/>
<dbReference type="PANTHER" id="PTHR22736:SF2">
    <property type="entry name" value="COILED-COIL DOMAIN-CONTAINING PROTEIN 66"/>
    <property type="match status" value="1"/>
</dbReference>
<protein>
    <submittedName>
        <fullName evidence="2">Myosin-10-like</fullName>
    </submittedName>
</protein>
<feature type="region of interest" description="Disordered" evidence="1">
    <location>
        <begin position="363"/>
        <end position="530"/>
    </location>
</feature>
<dbReference type="Proteomes" id="UP000762676">
    <property type="component" value="Unassembled WGS sequence"/>
</dbReference>
<name>A0AAV4HC15_9GAST</name>
<feature type="region of interest" description="Disordered" evidence="1">
    <location>
        <begin position="569"/>
        <end position="598"/>
    </location>
</feature>
<evidence type="ECO:0000313" key="2">
    <source>
        <dbReference type="EMBL" id="GFR94335.1"/>
    </source>
</evidence>
<accession>A0AAV4HC15</accession>
<dbReference type="GO" id="GO:0060271">
    <property type="term" value="P:cilium assembly"/>
    <property type="evidence" value="ECO:0007669"/>
    <property type="project" value="TreeGrafter"/>
</dbReference>
<gene>
    <name evidence="2" type="ORF">ElyMa_000916400</name>
</gene>
<feature type="compositionally biased region" description="Basic and acidic residues" evidence="1">
    <location>
        <begin position="141"/>
        <end position="161"/>
    </location>
</feature>
<keyword evidence="3" id="KW-1185">Reference proteome</keyword>
<dbReference type="InterPro" id="IPR039183">
    <property type="entry name" value="CCD66"/>
</dbReference>
<dbReference type="EMBL" id="BMAT01001868">
    <property type="protein sequence ID" value="GFR94335.1"/>
    <property type="molecule type" value="Genomic_DNA"/>
</dbReference>
<dbReference type="GO" id="GO:0008017">
    <property type="term" value="F:microtubule binding"/>
    <property type="evidence" value="ECO:0007669"/>
    <property type="project" value="TreeGrafter"/>
</dbReference>
<feature type="compositionally biased region" description="Polar residues" evidence="1">
    <location>
        <begin position="706"/>
        <end position="724"/>
    </location>
</feature>
<evidence type="ECO:0000313" key="3">
    <source>
        <dbReference type="Proteomes" id="UP000762676"/>
    </source>
</evidence>
<feature type="compositionally biased region" description="Basic and acidic residues" evidence="1">
    <location>
        <begin position="435"/>
        <end position="464"/>
    </location>
</feature>
<feature type="compositionally biased region" description="Basic and acidic residues" evidence="1">
    <location>
        <begin position="303"/>
        <end position="327"/>
    </location>
</feature>
<feature type="compositionally biased region" description="Low complexity" evidence="1">
    <location>
        <begin position="162"/>
        <end position="172"/>
    </location>
</feature>
<feature type="region of interest" description="Disordered" evidence="1">
    <location>
        <begin position="289"/>
        <end position="347"/>
    </location>
</feature>
<proteinExistence type="predicted"/>
<feature type="compositionally biased region" description="Polar residues" evidence="1">
    <location>
        <begin position="207"/>
        <end position="227"/>
    </location>
</feature>
<comment type="caution">
    <text evidence="2">The sequence shown here is derived from an EMBL/GenBank/DDBJ whole genome shotgun (WGS) entry which is preliminary data.</text>
</comment>
<dbReference type="PANTHER" id="PTHR22736">
    <property type="entry name" value="COILED-COIL DOMAIN-CONTAINING PROTEIN 66"/>
    <property type="match status" value="1"/>
</dbReference>
<feature type="region of interest" description="Disordered" evidence="1">
    <location>
        <begin position="706"/>
        <end position="757"/>
    </location>
</feature>
<reference evidence="2 3" key="1">
    <citation type="journal article" date="2021" name="Elife">
        <title>Chloroplast acquisition without the gene transfer in kleptoplastic sea slugs, Plakobranchus ocellatus.</title>
        <authorList>
            <person name="Maeda T."/>
            <person name="Takahashi S."/>
            <person name="Yoshida T."/>
            <person name="Shimamura S."/>
            <person name="Takaki Y."/>
            <person name="Nagai Y."/>
            <person name="Toyoda A."/>
            <person name="Suzuki Y."/>
            <person name="Arimoto A."/>
            <person name="Ishii H."/>
            <person name="Satoh N."/>
            <person name="Nishiyama T."/>
            <person name="Hasebe M."/>
            <person name="Maruyama T."/>
            <person name="Minagawa J."/>
            <person name="Obokata J."/>
            <person name="Shigenobu S."/>
        </authorList>
    </citation>
    <scope>NUCLEOTIDE SEQUENCE [LARGE SCALE GENOMIC DNA]</scope>
</reference>
<dbReference type="GO" id="GO:0005929">
    <property type="term" value="C:cilium"/>
    <property type="evidence" value="ECO:0007669"/>
    <property type="project" value="TreeGrafter"/>
</dbReference>
<feature type="compositionally biased region" description="Basic and acidic residues" evidence="1">
    <location>
        <begin position="472"/>
        <end position="482"/>
    </location>
</feature>
<feature type="compositionally biased region" description="Basic and acidic residues" evidence="1">
    <location>
        <begin position="246"/>
        <end position="255"/>
    </location>
</feature>
<sequence>MSSGGAGAVQFQINKNNASQGIYFHREKPKNDQRKFGYKSKSLRHPIRQPDYEEELERMQKAVEEDKRKFNKRNTDFIRKNRERYRPKENAGAPVPGTTHIAPGTVTLTQDQLAALLKTLGKSSHDGGSSDSPLRISIDAENNKIEVERYESESNGDRDDTGSNSRGRSYSGNDDDNASEVGIEALLNNGPSVSKSNTKKPTKAPESRQQSRSGTAPKPQHSTNGPEVSSVKPDVAPSRTSVTRISLEDAKKEAGVGHVPDTVPWRHLTVAERKRLQWARERAEVEEYNPWGRPGAGAPTQKQTEEIRTEKHEPDDWVTKGRNKREAAANNSKADAVKSSTERKKEELANEILQIQLEIREAEERRKQEEEKQKERRAEEKKARKRDPPTGKKAENRKTQQKEKQGKKDATPLEDNDKEENKVQIVIINRKRDRSKSGQRSEDERVRKGREDRSSERHKERDETPDAESEEQASKAKGKDTGKLPGKGKTGEATETDDNVGRTSRKVVPSALGSNQNNEEAHLSKKEIERRKWLAELDKQREEQRLKKQMEKERDRAELQDQWADRFVYHKTPRQISPRAPQSGPNSVPASRPSGQPMQAFAADTVDSAPPAAMRSSMVVGDGSLNENRYDNKKAEEKRKWLQELDQQREEQRLARQALKERDRQENNGTWADHYQTDRQKLMHAVPHHLGQGQTTQEVAGVVSNLHQSGQTRVASPPATSNVAGRTDTVGAAEATVTQRTSSAPYPLVAAAAPEEP</sequence>
<feature type="region of interest" description="Disordered" evidence="1">
    <location>
        <begin position="73"/>
        <end position="103"/>
    </location>
</feature>
<feature type="compositionally biased region" description="Basic and acidic residues" evidence="1">
    <location>
        <begin position="363"/>
        <end position="411"/>
    </location>
</feature>
<organism evidence="2 3">
    <name type="scientific">Elysia marginata</name>
    <dbReference type="NCBI Taxonomy" id="1093978"/>
    <lineage>
        <taxon>Eukaryota</taxon>
        <taxon>Metazoa</taxon>
        <taxon>Spiralia</taxon>
        <taxon>Lophotrochozoa</taxon>
        <taxon>Mollusca</taxon>
        <taxon>Gastropoda</taxon>
        <taxon>Heterobranchia</taxon>
        <taxon>Euthyneura</taxon>
        <taxon>Panpulmonata</taxon>
        <taxon>Sacoglossa</taxon>
        <taxon>Placobranchoidea</taxon>
        <taxon>Plakobranchidae</taxon>
        <taxon>Elysia</taxon>
    </lineage>
</organism>
<evidence type="ECO:0000256" key="1">
    <source>
        <dbReference type="SAM" id="MobiDB-lite"/>
    </source>
</evidence>